<dbReference type="EMBL" id="ML977155">
    <property type="protein sequence ID" value="KAF1986738.1"/>
    <property type="molecule type" value="Genomic_DNA"/>
</dbReference>
<reference evidence="3" key="1">
    <citation type="journal article" date="2020" name="Stud. Mycol.">
        <title>101 Dothideomycetes genomes: a test case for predicting lifestyles and emergence of pathogens.</title>
        <authorList>
            <person name="Haridas S."/>
            <person name="Albert R."/>
            <person name="Binder M."/>
            <person name="Bloem J."/>
            <person name="Labutti K."/>
            <person name="Salamov A."/>
            <person name="Andreopoulos B."/>
            <person name="Baker S."/>
            <person name="Barry K."/>
            <person name="Bills G."/>
            <person name="Bluhm B."/>
            <person name="Cannon C."/>
            <person name="Castanera R."/>
            <person name="Culley D."/>
            <person name="Daum C."/>
            <person name="Ezra D."/>
            <person name="Gonzalez J."/>
            <person name="Henrissat B."/>
            <person name="Kuo A."/>
            <person name="Liang C."/>
            <person name="Lipzen A."/>
            <person name="Lutzoni F."/>
            <person name="Magnuson J."/>
            <person name="Mondo S."/>
            <person name="Nolan M."/>
            <person name="Ohm R."/>
            <person name="Pangilinan J."/>
            <person name="Park H.-J."/>
            <person name="Ramirez L."/>
            <person name="Alfaro M."/>
            <person name="Sun H."/>
            <person name="Tritt A."/>
            <person name="Yoshinaga Y."/>
            <person name="Zwiers L.-H."/>
            <person name="Turgeon B."/>
            <person name="Goodwin S."/>
            <person name="Spatafora J."/>
            <person name="Crous P."/>
            <person name="Grigoriev I."/>
        </authorList>
    </citation>
    <scope>NUCLEOTIDE SEQUENCE</scope>
    <source>
        <strain evidence="3">CBS 113979</strain>
    </source>
</reference>
<dbReference type="PANTHER" id="PTHR28153:SF1">
    <property type="entry name" value="DUF4484 DOMAIN-CONTAINING PROTEIN"/>
    <property type="match status" value="1"/>
</dbReference>
<dbReference type="Pfam" id="PF14831">
    <property type="entry name" value="DUF4484"/>
    <property type="match status" value="1"/>
</dbReference>
<feature type="compositionally biased region" description="Polar residues" evidence="1">
    <location>
        <begin position="160"/>
        <end position="186"/>
    </location>
</feature>
<name>A0A6G1H188_9PEZI</name>
<feature type="region of interest" description="Disordered" evidence="1">
    <location>
        <begin position="368"/>
        <end position="419"/>
    </location>
</feature>
<accession>A0A6G1H188</accession>
<dbReference type="AlphaFoldDB" id="A0A6G1H188"/>
<protein>
    <recommendedName>
        <fullName evidence="2">DUF4484 domain-containing protein</fullName>
    </recommendedName>
</protein>
<dbReference type="InterPro" id="IPR053056">
    <property type="entry name" value="Lipid_Metab_Assoc_Protein"/>
</dbReference>
<dbReference type="PANTHER" id="PTHR28153">
    <property type="entry name" value="PROTEIN, PUTATIVE-RELATED"/>
    <property type="match status" value="1"/>
</dbReference>
<dbReference type="GO" id="GO:0005811">
    <property type="term" value="C:lipid droplet"/>
    <property type="evidence" value="ECO:0007669"/>
    <property type="project" value="TreeGrafter"/>
</dbReference>
<feature type="region of interest" description="Disordered" evidence="1">
    <location>
        <begin position="133"/>
        <end position="186"/>
    </location>
</feature>
<gene>
    <name evidence="3" type="ORF">K402DRAFT_376606</name>
</gene>
<feature type="compositionally biased region" description="Low complexity" evidence="1">
    <location>
        <begin position="133"/>
        <end position="153"/>
    </location>
</feature>
<evidence type="ECO:0000259" key="2">
    <source>
        <dbReference type="Pfam" id="PF14831"/>
    </source>
</evidence>
<evidence type="ECO:0000256" key="1">
    <source>
        <dbReference type="SAM" id="MobiDB-lite"/>
    </source>
</evidence>
<dbReference type="InterPro" id="IPR028115">
    <property type="entry name" value="DUF4484"/>
</dbReference>
<sequence>MSTDDTASPPLAALFLINFDLKVGYTIAWKKAVENVELDGVVEFKSLPSGSHTVKDDLIYFVHEQYAGLSAFVNQPSDETHRNAQFVAVGILVPLSYGRLGRSWLHAQKLQQLARKMVANGEERQPLEQFWEEQQMQPQMKPEASESPPATSPNRPSPQVLGQSDTSGRSKPRALSTSTAVNPTEQSLSPYHPALSLLRYIDIFGPLIFPLHRAALLRKRILFVAPPPVRQACEFVYDLSILTPIPTSTALLLPQTAEPLSRLRPFFNLGIHDIPLLQREAQQPPTEDDSGAGIRGWVACTTDEILTMKTNLYDLIVEIPSVLDPSSQNRAFALQNRRWPTLKTAKGGKLKATQRDLRRFKALRQALAPALRPQQKSSTAYSDEPVVEDEQSSLLPHSKPSRDSSSEAEATAEESQTVEATSWSALAYSSFMWWASAGERDEALDHEEHQDSELLGDLVDIAADAAGGWYKDEPEDDDGPSKTDDQDVQTNAEILTALIAFFHRYTAQLFAATVDAFEAEDGSDSERSETAEGEVVLDSEDLRRMGLDAWSESDALFAKELARRWWGRDVSVRRAGVEACGVRLC</sequence>
<feature type="domain" description="DUF4484" evidence="2">
    <location>
        <begin position="418"/>
        <end position="585"/>
    </location>
</feature>
<feature type="compositionally biased region" description="Low complexity" evidence="1">
    <location>
        <begin position="407"/>
        <end position="419"/>
    </location>
</feature>
<keyword evidence="4" id="KW-1185">Reference proteome</keyword>
<proteinExistence type="predicted"/>
<evidence type="ECO:0000313" key="4">
    <source>
        <dbReference type="Proteomes" id="UP000800041"/>
    </source>
</evidence>
<dbReference type="Pfam" id="PF09804">
    <property type="entry name" value="DENND11"/>
    <property type="match status" value="1"/>
</dbReference>
<evidence type="ECO:0000313" key="3">
    <source>
        <dbReference type="EMBL" id="KAF1986738.1"/>
    </source>
</evidence>
<organism evidence="3 4">
    <name type="scientific">Aulographum hederae CBS 113979</name>
    <dbReference type="NCBI Taxonomy" id="1176131"/>
    <lineage>
        <taxon>Eukaryota</taxon>
        <taxon>Fungi</taxon>
        <taxon>Dikarya</taxon>
        <taxon>Ascomycota</taxon>
        <taxon>Pezizomycotina</taxon>
        <taxon>Dothideomycetes</taxon>
        <taxon>Pleosporomycetidae</taxon>
        <taxon>Aulographales</taxon>
        <taxon>Aulographaceae</taxon>
    </lineage>
</organism>
<dbReference type="InterPro" id="IPR018626">
    <property type="entry name" value="LCHN/Anr2"/>
</dbReference>
<dbReference type="OrthoDB" id="2152680at2759"/>
<dbReference type="Proteomes" id="UP000800041">
    <property type="component" value="Unassembled WGS sequence"/>
</dbReference>